<dbReference type="PROSITE" id="PS50110">
    <property type="entry name" value="RESPONSE_REGULATORY"/>
    <property type="match status" value="1"/>
</dbReference>
<dbReference type="Gene3D" id="3.40.50.2300">
    <property type="match status" value="1"/>
</dbReference>
<organism evidence="5 6">
    <name type="scientific">Thermoleptolyngbya sichuanensis A183</name>
    <dbReference type="NCBI Taxonomy" id="2737172"/>
    <lineage>
        <taxon>Bacteria</taxon>
        <taxon>Bacillati</taxon>
        <taxon>Cyanobacteriota</taxon>
        <taxon>Cyanophyceae</taxon>
        <taxon>Oculatellales</taxon>
        <taxon>Oculatellaceae</taxon>
        <taxon>Thermoleptolyngbya</taxon>
        <taxon>Thermoleptolyngbya sichuanensis</taxon>
    </lineage>
</organism>
<dbReference type="SUPFAM" id="SSF52172">
    <property type="entry name" value="CheY-like"/>
    <property type="match status" value="1"/>
</dbReference>
<dbReference type="InterPro" id="IPR035965">
    <property type="entry name" value="PAS-like_dom_sf"/>
</dbReference>
<dbReference type="GO" id="GO:0052621">
    <property type="term" value="F:diguanylate cyclase activity"/>
    <property type="evidence" value="ECO:0007669"/>
    <property type="project" value="TreeGrafter"/>
</dbReference>
<dbReference type="PANTHER" id="PTHR45138">
    <property type="entry name" value="REGULATORY COMPONENTS OF SENSORY TRANSDUCTION SYSTEM"/>
    <property type="match status" value="1"/>
</dbReference>
<dbReference type="SMART" id="SM00267">
    <property type="entry name" value="GGDEF"/>
    <property type="match status" value="1"/>
</dbReference>
<dbReference type="InterPro" id="IPR029787">
    <property type="entry name" value="Nucleotide_cyclase"/>
</dbReference>
<accession>A0A6M8B989</accession>
<dbReference type="InterPro" id="IPR043128">
    <property type="entry name" value="Rev_trsase/Diguanyl_cyclase"/>
</dbReference>
<feature type="domain" description="GGDEF" evidence="4">
    <location>
        <begin position="320"/>
        <end position="457"/>
    </location>
</feature>
<dbReference type="Pfam" id="PF00072">
    <property type="entry name" value="Response_reg"/>
    <property type="match status" value="1"/>
</dbReference>
<dbReference type="PROSITE" id="PS50112">
    <property type="entry name" value="PAS"/>
    <property type="match status" value="1"/>
</dbReference>
<dbReference type="Gene3D" id="3.30.70.270">
    <property type="match status" value="1"/>
</dbReference>
<evidence type="ECO:0000313" key="6">
    <source>
        <dbReference type="Proteomes" id="UP000505210"/>
    </source>
</evidence>
<dbReference type="NCBIfam" id="TIGR00254">
    <property type="entry name" value="GGDEF"/>
    <property type="match status" value="1"/>
</dbReference>
<reference evidence="5 6" key="1">
    <citation type="submission" date="2020-05" db="EMBL/GenBank/DDBJ databases">
        <title>Complete genome sequence of of a novel Thermoleptolyngbya strain isolated from hot springs of Ganzi, Sichuan China.</title>
        <authorList>
            <person name="Tang J."/>
            <person name="Daroch M."/>
            <person name="Li L."/>
            <person name="Waleron K."/>
            <person name="Waleron M."/>
            <person name="Waleron M."/>
        </authorList>
    </citation>
    <scope>NUCLEOTIDE SEQUENCE [LARGE SCALE GENOMIC DNA]</scope>
    <source>
        <strain evidence="5 6">PKUAC-SCTA183</strain>
    </source>
</reference>
<keyword evidence="6" id="KW-1185">Reference proteome</keyword>
<dbReference type="EMBL" id="CP053661">
    <property type="protein sequence ID" value="QKD81070.1"/>
    <property type="molecule type" value="Genomic_DNA"/>
</dbReference>
<keyword evidence="1" id="KW-0597">Phosphoprotein</keyword>
<dbReference type="CDD" id="cd01949">
    <property type="entry name" value="GGDEF"/>
    <property type="match status" value="1"/>
</dbReference>
<dbReference type="GO" id="GO:0043709">
    <property type="term" value="P:cell adhesion involved in single-species biofilm formation"/>
    <property type="evidence" value="ECO:0007669"/>
    <property type="project" value="TreeGrafter"/>
</dbReference>
<dbReference type="RefSeq" id="WP_172353487.1">
    <property type="nucleotide sequence ID" value="NZ_CP053661.1"/>
</dbReference>
<dbReference type="InterPro" id="IPR001789">
    <property type="entry name" value="Sig_transdc_resp-reg_receiver"/>
</dbReference>
<dbReference type="InterPro" id="IPR050469">
    <property type="entry name" value="Diguanylate_Cyclase"/>
</dbReference>
<dbReference type="SUPFAM" id="SSF55785">
    <property type="entry name" value="PYP-like sensor domain (PAS domain)"/>
    <property type="match status" value="1"/>
</dbReference>
<evidence type="ECO:0000259" key="2">
    <source>
        <dbReference type="PROSITE" id="PS50110"/>
    </source>
</evidence>
<dbReference type="SUPFAM" id="SSF55073">
    <property type="entry name" value="Nucleotide cyclase"/>
    <property type="match status" value="1"/>
</dbReference>
<dbReference type="InterPro" id="IPR000160">
    <property type="entry name" value="GGDEF_dom"/>
</dbReference>
<dbReference type="GO" id="GO:1902201">
    <property type="term" value="P:negative regulation of bacterial-type flagellum-dependent cell motility"/>
    <property type="evidence" value="ECO:0007669"/>
    <property type="project" value="TreeGrafter"/>
</dbReference>
<dbReference type="AlphaFoldDB" id="A0A6M8B989"/>
<gene>
    <name evidence="5" type="ORF">HPC62_01790</name>
</gene>
<feature type="domain" description="Response regulatory" evidence="2">
    <location>
        <begin position="12"/>
        <end position="128"/>
    </location>
</feature>
<evidence type="ECO:0000313" key="5">
    <source>
        <dbReference type="EMBL" id="QKD81070.1"/>
    </source>
</evidence>
<evidence type="ECO:0000259" key="3">
    <source>
        <dbReference type="PROSITE" id="PS50112"/>
    </source>
</evidence>
<dbReference type="GO" id="GO:0000160">
    <property type="term" value="P:phosphorelay signal transduction system"/>
    <property type="evidence" value="ECO:0007669"/>
    <property type="project" value="InterPro"/>
</dbReference>
<sequence length="461" mass="50773">MNPSPKAEPKGSVLLVDDIPENLRLLTDILTQQGYQVRSVTSGAMALRTAVAKPPDAILLDIKMPDMDGYQVCESLKANETTRDIPVIFISALDDLLDKVEAFQVGGVDYITKPFQVEEVVARLESQLTIQRQKQQLQQEVLIRRETEEILYQSRALLSSILNSSLDGIAAMQAVRDVGGTIGDFRCLVVNPVVAKMLGKTREELIGNLALRRLVQQIDPGLFQKFVDVVETGETLESDLAYSTSEGDRWYHYIAVKLGDGFAVTVRDITSRKQIELALQAANEKLEILANLDGLTQVANRRRWDVCLEQEWRRCAREQQSLSLLLCDVDYFKRYNDAYGHQAGDDCLRQIAGAIAQAAKRPADLVARYGGEEFAVLLPNTTADGAAQIAALIQAAVRDLAIAHCQSDISDRVTLSIGLATLIPHPDGSPETLLMEADGALYRAKQQGRNQTVQAIASAVR</sequence>
<evidence type="ECO:0000259" key="4">
    <source>
        <dbReference type="PROSITE" id="PS50887"/>
    </source>
</evidence>
<dbReference type="InterPro" id="IPR000014">
    <property type="entry name" value="PAS"/>
</dbReference>
<dbReference type="KEGG" id="theu:HPC62_01790"/>
<dbReference type="CDD" id="cd00130">
    <property type="entry name" value="PAS"/>
    <property type="match status" value="1"/>
</dbReference>
<dbReference type="FunFam" id="3.30.70.270:FF:000001">
    <property type="entry name" value="Diguanylate cyclase domain protein"/>
    <property type="match status" value="1"/>
</dbReference>
<evidence type="ECO:0000256" key="1">
    <source>
        <dbReference type="PROSITE-ProRule" id="PRU00169"/>
    </source>
</evidence>
<dbReference type="InterPro" id="IPR011006">
    <property type="entry name" value="CheY-like_superfamily"/>
</dbReference>
<dbReference type="Proteomes" id="UP000505210">
    <property type="component" value="Chromosome"/>
</dbReference>
<protein>
    <submittedName>
        <fullName evidence="5">Diguanylate cyclase</fullName>
    </submittedName>
</protein>
<proteinExistence type="predicted"/>
<dbReference type="Pfam" id="PF00990">
    <property type="entry name" value="GGDEF"/>
    <property type="match status" value="1"/>
</dbReference>
<dbReference type="SMART" id="SM00448">
    <property type="entry name" value="REC"/>
    <property type="match status" value="1"/>
</dbReference>
<dbReference type="PANTHER" id="PTHR45138:SF9">
    <property type="entry name" value="DIGUANYLATE CYCLASE DGCM-RELATED"/>
    <property type="match status" value="1"/>
</dbReference>
<dbReference type="PROSITE" id="PS50887">
    <property type="entry name" value="GGDEF"/>
    <property type="match status" value="1"/>
</dbReference>
<feature type="modified residue" description="4-aspartylphosphate" evidence="1">
    <location>
        <position position="61"/>
    </location>
</feature>
<dbReference type="CDD" id="cd19920">
    <property type="entry name" value="REC_PA4781-like"/>
    <property type="match status" value="1"/>
</dbReference>
<feature type="domain" description="PAS" evidence="3">
    <location>
        <begin position="154"/>
        <end position="234"/>
    </location>
</feature>
<dbReference type="GO" id="GO:0005886">
    <property type="term" value="C:plasma membrane"/>
    <property type="evidence" value="ECO:0007669"/>
    <property type="project" value="TreeGrafter"/>
</dbReference>
<name>A0A6M8B989_9CYAN</name>
<dbReference type="Gene3D" id="3.30.450.20">
    <property type="entry name" value="PAS domain"/>
    <property type="match status" value="1"/>
</dbReference>